<dbReference type="Proteomes" id="UP000727993">
    <property type="component" value="Unassembled WGS sequence"/>
</dbReference>
<proteinExistence type="predicted"/>
<evidence type="ECO:0000313" key="2">
    <source>
        <dbReference type="Proteomes" id="UP000727993"/>
    </source>
</evidence>
<dbReference type="EMBL" id="JADJZA010000008">
    <property type="protein sequence ID" value="MBK9298092.1"/>
    <property type="molecule type" value="Genomic_DNA"/>
</dbReference>
<protein>
    <submittedName>
        <fullName evidence="1">DUF2804 family protein</fullName>
    </submittedName>
</protein>
<accession>A0A936TFH9</accession>
<dbReference type="PANTHER" id="PTHR35868">
    <property type="entry name" value="DUF2804 DOMAIN-CONTAINING PROTEIN-RELATED"/>
    <property type="match status" value="1"/>
</dbReference>
<gene>
    <name evidence="1" type="ORF">IPN02_14915</name>
</gene>
<dbReference type="AlphaFoldDB" id="A0A936TFH9"/>
<evidence type="ECO:0000313" key="1">
    <source>
        <dbReference type="EMBL" id="MBK9298092.1"/>
    </source>
</evidence>
<dbReference type="Pfam" id="PF10974">
    <property type="entry name" value="DUF2804"/>
    <property type="match status" value="1"/>
</dbReference>
<dbReference type="InterPro" id="IPR021243">
    <property type="entry name" value="DUF2804"/>
</dbReference>
<name>A0A936TFH9_9ACTN</name>
<reference evidence="1 2" key="1">
    <citation type="submission" date="2020-10" db="EMBL/GenBank/DDBJ databases">
        <title>Connecting structure to function with the recovery of over 1000 high-quality activated sludge metagenome-assembled genomes encoding full-length rRNA genes using long-read sequencing.</title>
        <authorList>
            <person name="Singleton C.M."/>
            <person name="Petriglieri F."/>
            <person name="Kristensen J.M."/>
            <person name="Kirkegaard R.H."/>
            <person name="Michaelsen T.Y."/>
            <person name="Andersen M.H."/>
            <person name="Karst S.M."/>
            <person name="Dueholm M.S."/>
            <person name="Nielsen P.H."/>
            <person name="Albertsen M."/>
        </authorList>
    </citation>
    <scope>NUCLEOTIDE SEQUENCE [LARGE SCALE GENOMIC DNA]</scope>
    <source>
        <strain evidence="1">Lyne_18-Q3-R50-59_MAXAC.006</strain>
    </source>
</reference>
<comment type="caution">
    <text evidence="1">The sequence shown here is derived from an EMBL/GenBank/DDBJ whole genome shotgun (WGS) entry which is preliminary data.</text>
</comment>
<organism evidence="1 2">
    <name type="scientific">Candidatus Neomicrothrix subdominans</name>
    <dbReference type="NCBI Taxonomy" id="2954438"/>
    <lineage>
        <taxon>Bacteria</taxon>
        <taxon>Bacillati</taxon>
        <taxon>Actinomycetota</taxon>
        <taxon>Acidimicrobiia</taxon>
        <taxon>Acidimicrobiales</taxon>
        <taxon>Microthrixaceae</taxon>
        <taxon>Candidatus Neomicrothrix</taxon>
    </lineage>
</organism>
<sequence length="351" mass="38698">MTTPLPPALLPPPAALVIDGRHQLGSFDGPVPQLNLGDIVQTPGWRGRMANWGRDFRTKEWEAFQLGNDEWFVLGAVYNAKVVGIVMVIAVHQASGRRLRWINKVPARSVEVARGLERSVSRGGSRRSALTITNALADGRIDLDGHHAGRNSLPLMSLTGTGLIDEDTRHLAVCHPFPSDRILYTNKVLVPFTGVLSIGEETITFDEDRSFLILDDHHGEYPSPQIYDWVTGARHEGGSLLGFNLTRNQALNPDVNNENVLWRDGGLHRLPAVTFDRPDGVEGPWHISDRDGLVEVTFTPEVPSTLHVGPRHSLAEYHAPYGRFQGQITAAGRTTSLDGIFGMGEKKKIRL</sequence>
<dbReference type="PANTHER" id="PTHR35868:SF4">
    <property type="entry name" value="DUF2804 DOMAIN-CONTAINING PROTEIN"/>
    <property type="match status" value="1"/>
</dbReference>